<dbReference type="GO" id="GO:0004089">
    <property type="term" value="F:carbonate dehydratase activity"/>
    <property type="evidence" value="ECO:0007669"/>
    <property type="project" value="UniProtKB-UniRule"/>
</dbReference>
<evidence type="ECO:0000256" key="6">
    <source>
        <dbReference type="SAM" id="MobiDB-lite"/>
    </source>
</evidence>
<dbReference type="InterPro" id="IPR036874">
    <property type="entry name" value="Carbonic_anhydrase_sf"/>
</dbReference>
<dbReference type="EMBL" id="JALJOQ010000083">
    <property type="protein sequence ID" value="KAK9800300.1"/>
    <property type="molecule type" value="Genomic_DNA"/>
</dbReference>
<gene>
    <name evidence="7" type="ORF">WJX73_008414</name>
</gene>
<comment type="function">
    <text evidence="5">Reversible hydration of carbon dioxide.</text>
</comment>
<comment type="caution">
    <text evidence="7">The sequence shown here is derived from an EMBL/GenBank/DDBJ whole genome shotgun (WGS) entry which is preliminary data.</text>
</comment>
<dbReference type="SMART" id="SM00947">
    <property type="entry name" value="Pro_CA"/>
    <property type="match status" value="1"/>
</dbReference>
<dbReference type="AlphaFoldDB" id="A0AAW1NZR6"/>
<organism evidence="7 8">
    <name type="scientific">Symbiochloris irregularis</name>
    <dbReference type="NCBI Taxonomy" id="706552"/>
    <lineage>
        <taxon>Eukaryota</taxon>
        <taxon>Viridiplantae</taxon>
        <taxon>Chlorophyta</taxon>
        <taxon>core chlorophytes</taxon>
        <taxon>Trebouxiophyceae</taxon>
        <taxon>Trebouxiales</taxon>
        <taxon>Trebouxiaceae</taxon>
        <taxon>Symbiochloris</taxon>
    </lineage>
</organism>
<accession>A0AAW1NZR6</accession>
<dbReference type="GO" id="GO:0008270">
    <property type="term" value="F:zinc ion binding"/>
    <property type="evidence" value="ECO:0007669"/>
    <property type="project" value="UniProtKB-UniRule"/>
</dbReference>
<dbReference type="Gene3D" id="3.40.1050.10">
    <property type="entry name" value="Carbonic anhydrase"/>
    <property type="match status" value="1"/>
</dbReference>
<dbReference type="PANTHER" id="PTHR43175">
    <property type="entry name" value="CARBONIC ANHYDRASE"/>
    <property type="match status" value="1"/>
</dbReference>
<dbReference type="SUPFAM" id="SSF53056">
    <property type="entry name" value="beta-carbonic anhydrase, cab"/>
    <property type="match status" value="1"/>
</dbReference>
<evidence type="ECO:0000256" key="3">
    <source>
        <dbReference type="ARBA" id="ARBA00022833"/>
    </source>
</evidence>
<keyword evidence="5" id="KW-0456">Lyase</keyword>
<dbReference type="CDD" id="cd03379">
    <property type="entry name" value="beta_CA_cladeD"/>
    <property type="match status" value="1"/>
</dbReference>
<evidence type="ECO:0000256" key="2">
    <source>
        <dbReference type="ARBA" id="ARBA00022723"/>
    </source>
</evidence>
<dbReference type="InterPro" id="IPR001765">
    <property type="entry name" value="Carbonic_anhydrase"/>
</dbReference>
<feature type="binding site" evidence="4">
    <location>
        <position position="38"/>
    </location>
    <ligand>
        <name>Zn(2+)</name>
        <dbReference type="ChEBI" id="CHEBI:29105"/>
    </ligand>
</feature>
<comment type="cofactor">
    <cofactor evidence="4">
        <name>Zn(2+)</name>
        <dbReference type="ChEBI" id="CHEBI:29105"/>
    </cofactor>
    <text evidence="4">Binds 1 zinc ion per subunit.</text>
</comment>
<feature type="binding site" evidence="4">
    <location>
        <position position="94"/>
    </location>
    <ligand>
        <name>Zn(2+)</name>
        <dbReference type="ChEBI" id="CHEBI:29105"/>
    </ligand>
</feature>
<keyword evidence="8" id="KW-1185">Reference proteome</keyword>
<evidence type="ECO:0000256" key="5">
    <source>
        <dbReference type="RuleBase" id="RU003956"/>
    </source>
</evidence>
<feature type="compositionally biased region" description="Polar residues" evidence="6">
    <location>
        <begin position="1"/>
        <end position="18"/>
    </location>
</feature>
<dbReference type="PANTHER" id="PTHR43175:SF3">
    <property type="entry name" value="CARBON DISULFIDE HYDROLASE"/>
    <property type="match status" value="1"/>
</dbReference>
<dbReference type="Pfam" id="PF00484">
    <property type="entry name" value="Pro_CA"/>
    <property type="match status" value="1"/>
</dbReference>
<name>A0AAW1NZR6_9CHLO</name>
<feature type="binding site" evidence="4">
    <location>
        <position position="91"/>
    </location>
    <ligand>
        <name>Zn(2+)</name>
        <dbReference type="ChEBI" id="CHEBI:29105"/>
    </ligand>
</feature>
<feature type="binding site" evidence="4">
    <location>
        <position position="40"/>
    </location>
    <ligand>
        <name>Zn(2+)</name>
        <dbReference type="ChEBI" id="CHEBI:29105"/>
    </ligand>
</feature>
<comment type="similarity">
    <text evidence="1 5">Belongs to the beta-class carbonic anhydrase family.</text>
</comment>
<keyword evidence="2 4" id="KW-0479">Metal-binding</keyword>
<comment type="catalytic activity">
    <reaction evidence="5">
        <text>hydrogencarbonate + H(+) = CO2 + H2O</text>
        <dbReference type="Rhea" id="RHEA:10748"/>
        <dbReference type="ChEBI" id="CHEBI:15377"/>
        <dbReference type="ChEBI" id="CHEBI:15378"/>
        <dbReference type="ChEBI" id="CHEBI:16526"/>
        <dbReference type="ChEBI" id="CHEBI:17544"/>
        <dbReference type="EC" id="4.2.1.1"/>
    </reaction>
</comment>
<proteinExistence type="inferred from homology"/>
<keyword evidence="3 4" id="KW-0862">Zinc</keyword>
<feature type="region of interest" description="Disordered" evidence="6">
    <location>
        <begin position="1"/>
        <end position="24"/>
    </location>
</feature>
<sequence>MASQNVQDFTQGNETYASGFNDGDLKGPPSRKLAIVTCMDARMHPEKILGLKNGEAHMIRNAGGRYDTDARRSLVISQRMLGTREIVVIHHTSCGMATFVNQDLCEVVEKDLGKDARTHADKLDWLPFKDLEQSVKDDVQAIKIDPLIQDVPVHGYIYDIKSGKLQHVC</sequence>
<evidence type="ECO:0000313" key="8">
    <source>
        <dbReference type="Proteomes" id="UP001465755"/>
    </source>
</evidence>
<reference evidence="7 8" key="1">
    <citation type="journal article" date="2024" name="Nat. Commun.">
        <title>Phylogenomics reveals the evolutionary origins of lichenization in chlorophyte algae.</title>
        <authorList>
            <person name="Puginier C."/>
            <person name="Libourel C."/>
            <person name="Otte J."/>
            <person name="Skaloud P."/>
            <person name="Haon M."/>
            <person name="Grisel S."/>
            <person name="Petersen M."/>
            <person name="Berrin J.G."/>
            <person name="Delaux P.M."/>
            <person name="Dal Grande F."/>
            <person name="Keller J."/>
        </authorList>
    </citation>
    <scope>NUCLEOTIDE SEQUENCE [LARGE SCALE GENOMIC DNA]</scope>
    <source>
        <strain evidence="7 8">SAG 2036</strain>
    </source>
</reference>
<dbReference type="EC" id="4.2.1.1" evidence="5"/>
<evidence type="ECO:0000313" key="7">
    <source>
        <dbReference type="EMBL" id="KAK9800300.1"/>
    </source>
</evidence>
<evidence type="ECO:0000256" key="4">
    <source>
        <dbReference type="PIRSR" id="PIRSR601765-1"/>
    </source>
</evidence>
<protein>
    <recommendedName>
        <fullName evidence="5">Carbonic anhydrase</fullName>
        <ecNumber evidence="5">4.2.1.1</ecNumber>
    </recommendedName>
    <alternativeName>
        <fullName evidence="5">Carbonate dehydratase</fullName>
    </alternativeName>
</protein>
<evidence type="ECO:0000256" key="1">
    <source>
        <dbReference type="ARBA" id="ARBA00006217"/>
    </source>
</evidence>
<dbReference type="Proteomes" id="UP001465755">
    <property type="component" value="Unassembled WGS sequence"/>
</dbReference>